<sequence>MATPTKSSSASSGPNVSAGCLADLPAVVDDKKVAALAWYQRWQRLVDLHENKLEIQAEMKELCKSKELQDDFASPLRIRDSMGRQYSDGVEYNGTGRHWFTCFLKMVFDAEPEFFRCDDDKRGFALMHFTPAEIQNYEARNKKFSKTDNWDSVKAYLEMHFY</sequence>
<name>A0AAN6GUX6_9BASI</name>
<dbReference type="Proteomes" id="UP001176517">
    <property type="component" value="Unassembled WGS sequence"/>
</dbReference>
<keyword evidence="2" id="KW-1185">Reference proteome</keyword>
<reference evidence="1" key="1">
    <citation type="journal article" date="2023" name="PhytoFront">
        <title>Draft Genome Resources of Seven Strains of Tilletia horrida, Causal Agent of Kernel Smut of Rice.</title>
        <authorList>
            <person name="Khanal S."/>
            <person name="Antony Babu S."/>
            <person name="Zhou X.G."/>
        </authorList>
    </citation>
    <scope>NUCLEOTIDE SEQUENCE</scope>
    <source>
        <strain evidence="1">TX6</strain>
    </source>
</reference>
<protein>
    <submittedName>
        <fullName evidence="1">Uncharacterized protein</fullName>
    </submittedName>
</protein>
<dbReference type="PROSITE" id="PS51257">
    <property type="entry name" value="PROKAR_LIPOPROTEIN"/>
    <property type="match status" value="1"/>
</dbReference>
<gene>
    <name evidence="1" type="ORF">OC846_000505</name>
</gene>
<dbReference type="EMBL" id="JAPDMZ010000005">
    <property type="protein sequence ID" value="KAK0557517.1"/>
    <property type="molecule type" value="Genomic_DNA"/>
</dbReference>
<dbReference type="AlphaFoldDB" id="A0AAN6GUX6"/>
<proteinExistence type="predicted"/>
<evidence type="ECO:0000313" key="2">
    <source>
        <dbReference type="Proteomes" id="UP001176517"/>
    </source>
</evidence>
<comment type="caution">
    <text evidence="1">The sequence shown here is derived from an EMBL/GenBank/DDBJ whole genome shotgun (WGS) entry which is preliminary data.</text>
</comment>
<organism evidence="1 2">
    <name type="scientific">Tilletia horrida</name>
    <dbReference type="NCBI Taxonomy" id="155126"/>
    <lineage>
        <taxon>Eukaryota</taxon>
        <taxon>Fungi</taxon>
        <taxon>Dikarya</taxon>
        <taxon>Basidiomycota</taxon>
        <taxon>Ustilaginomycotina</taxon>
        <taxon>Exobasidiomycetes</taxon>
        <taxon>Tilletiales</taxon>
        <taxon>Tilletiaceae</taxon>
        <taxon>Tilletia</taxon>
    </lineage>
</organism>
<evidence type="ECO:0000313" key="1">
    <source>
        <dbReference type="EMBL" id="KAK0557517.1"/>
    </source>
</evidence>
<accession>A0AAN6GUX6</accession>